<dbReference type="InterPro" id="IPR046895">
    <property type="entry name" value="ABC-3C_MC8"/>
</dbReference>
<accession>A0A1I0SPA9</accession>
<dbReference type="Proteomes" id="UP000198836">
    <property type="component" value="Unassembled WGS sequence"/>
</dbReference>
<gene>
    <name evidence="1" type="ORF">SAMN04488511_102303</name>
</gene>
<evidence type="ECO:0000313" key="2">
    <source>
        <dbReference type="Proteomes" id="UP000198836"/>
    </source>
</evidence>
<keyword evidence="2" id="KW-1185">Reference proteome</keyword>
<reference evidence="2" key="1">
    <citation type="submission" date="2016-10" db="EMBL/GenBank/DDBJ databases">
        <authorList>
            <person name="Varghese N."/>
            <person name="Submissions S."/>
        </authorList>
    </citation>
    <scope>NUCLEOTIDE SEQUENCE [LARGE SCALE GENOMIC DNA]</scope>
    <source>
        <strain evidence="2">DSM 18130</strain>
    </source>
</reference>
<organism evidence="1 2">
    <name type="scientific">Pedobacter suwonensis</name>
    <dbReference type="NCBI Taxonomy" id="332999"/>
    <lineage>
        <taxon>Bacteria</taxon>
        <taxon>Pseudomonadati</taxon>
        <taxon>Bacteroidota</taxon>
        <taxon>Sphingobacteriia</taxon>
        <taxon>Sphingobacteriales</taxon>
        <taxon>Sphingobacteriaceae</taxon>
        <taxon>Pedobacter</taxon>
    </lineage>
</organism>
<evidence type="ECO:0000313" key="1">
    <source>
        <dbReference type="EMBL" id="SFA41341.1"/>
    </source>
</evidence>
<dbReference type="OrthoDB" id="1263690at2"/>
<sequence length="80" mass="9424">MIKPDRHTNPDYSVINISAYILRQLKAQYIIGYDQLLEKVVKGMGEKSRENYPYALNFLYLLGKLQYKEANDTFIYNEAQ</sequence>
<proteinExistence type="predicted"/>
<name>A0A1I0SPA9_9SPHI</name>
<dbReference type="EMBL" id="FOJM01000002">
    <property type="protein sequence ID" value="SFA41341.1"/>
    <property type="molecule type" value="Genomic_DNA"/>
</dbReference>
<dbReference type="RefSeq" id="WP_090980559.1">
    <property type="nucleotide sequence ID" value="NZ_FOJM01000002.1"/>
</dbReference>
<dbReference type="Pfam" id="PF20295">
    <property type="entry name" value="MC8"/>
    <property type="match status" value="1"/>
</dbReference>
<dbReference type="AlphaFoldDB" id="A0A1I0SPA9"/>
<protein>
    <submittedName>
        <fullName evidence="1">Uncharacterized protein</fullName>
    </submittedName>
</protein>
<dbReference type="STRING" id="332999.SAMN04488511_102303"/>